<accession>A0A0D0EZW1</accession>
<evidence type="ECO:0000259" key="8">
    <source>
        <dbReference type="Pfam" id="PF12704"/>
    </source>
</evidence>
<dbReference type="STRING" id="1503925.TH53_23770"/>
<dbReference type="Proteomes" id="UP000032049">
    <property type="component" value="Unassembled WGS sequence"/>
</dbReference>
<dbReference type="Pfam" id="PF12704">
    <property type="entry name" value="MacB_PCD"/>
    <property type="match status" value="1"/>
</dbReference>
<dbReference type="PANTHER" id="PTHR30572">
    <property type="entry name" value="MEMBRANE COMPONENT OF TRANSPORTER-RELATED"/>
    <property type="match status" value="1"/>
</dbReference>
<evidence type="ECO:0000256" key="2">
    <source>
        <dbReference type="ARBA" id="ARBA00022475"/>
    </source>
</evidence>
<evidence type="ECO:0000256" key="6">
    <source>
        <dbReference type="SAM" id="Phobius"/>
    </source>
</evidence>
<feature type="domain" description="MacB-like periplasmic core" evidence="8">
    <location>
        <begin position="87"/>
        <end position="236"/>
    </location>
</feature>
<evidence type="ECO:0000256" key="1">
    <source>
        <dbReference type="ARBA" id="ARBA00004651"/>
    </source>
</evidence>
<organism evidence="9 10">
    <name type="scientific">Pedobacter lusitanus</name>
    <dbReference type="NCBI Taxonomy" id="1503925"/>
    <lineage>
        <taxon>Bacteria</taxon>
        <taxon>Pseudomonadati</taxon>
        <taxon>Bacteroidota</taxon>
        <taxon>Sphingobacteriia</taxon>
        <taxon>Sphingobacteriales</taxon>
        <taxon>Sphingobacteriaceae</taxon>
        <taxon>Pedobacter</taxon>
    </lineage>
</organism>
<evidence type="ECO:0008006" key="11">
    <source>
        <dbReference type="Google" id="ProtNLM"/>
    </source>
</evidence>
<dbReference type="InterPro" id="IPR003838">
    <property type="entry name" value="ABC3_permease_C"/>
</dbReference>
<evidence type="ECO:0000256" key="3">
    <source>
        <dbReference type="ARBA" id="ARBA00022692"/>
    </source>
</evidence>
<keyword evidence="5 6" id="KW-0472">Membrane</keyword>
<comment type="caution">
    <text evidence="9">The sequence shown here is derived from an EMBL/GenBank/DDBJ whole genome shotgun (WGS) entry which is preliminary data.</text>
</comment>
<feature type="transmembrane region" description="Helical" evidence="6">
    <location>
        <begin position="21"/>
        <end position="41"/>
    </location>
</feature>
<protein>
    <recommendedName>
        <fullName evidence="11">ABC transporter permease</fullName>
    </recommendedName>
</protein>
<name>A0A0D0EZW1_9SPHI</name>
<feature type="transmembrane region" description="Helical" evidence="6">
    <location>
        <begin position="335"/>
        <end position="358"/>
    </location>
</feature>
<keyword evidence="2" id="KW-1003">Cell membrane</keyword>
<proteinExistence type="predicted"/>
<sequence>MLKNYIKIAIKVLLRRKFFTFVSLFGISITLLFVTILVARLDLTISPKAPENNLDKVLIVDRLFVFKNDKREIVKPSYYFLKTYVKKLESPQKVSFYSNNTIKSFSKNKKIFHEVKFTDGEYWKILDFKFLEGKAFNEKDIDEENKVVVINQTTKKHFFGNENAVGKEIEVKGVLYKVSGVVEDVSMDSERAFADIWVPLTSDKNNISKTSLDGNYNAILLASSSDDFGKIKDEFQKSISHVQFPEPDRYDRLSSSPESVIEIFGRIWNKYEPSTIKTVFFILILMFLFMLLPTFNLVNINISRIKERASEIGVRRAFGASSYTLVIQFLVENMLVTFVGGIIGFILSIIVLPMISGYLINSYPGHETIGAVTINLRIFFYSIGLCIFFALISGVYPAYKMSRINIIQALKGNKL</sequence>
<dbReference type="AlphaFoldDB" id="A0A0D0EZW1"/>
<feature type="domain" description="ABC3 transporter permease C-terminal" evidence="7">
    <location>
        <begin position="284"/>
        <end position="406"/>
    </location>
</feature>
<dbReference type="EMBL" id="JXRA01000127">
    <property type="protein sequence ID" value="KIO74903.1"/>
    <property type="molecule type" value="Genomic_DNA"/>
</dbReference>
<comment type="subcellular location">
    <subcellularLocation>
        <location evidence="1">Cell membrane</location>
        <topology evidence="1">Multi-pass membrane protein</topology>
    </subcellularLocation>
</comment>
<feature type="transmembrane region" description="Helical" evidence="6">
    <location>
        <begin position="279"/>
        <end position="298"/>
    </location>
</feature>
<evidence type="ECO:0000259" key="7">
    <source>
        <dbReference type="Pfam" id="PF02687"/>
    </source>
</evidence>
<reference evidence="9 10" key="1">
    <citation type="submission" date="2015-01" db="EMBL/GenBank/DDBJ databases">
        <title>Draft genome sequence of Pedobacter sp. NL19 isolated from sludge of an effluent treatment pond in an abandoned uranium mine.</title>
        <authorList>
            <person name="Santos T."/>
            <person name="Caetano T."/>
            <person name="Covas C."/>
            <person name="Cruz A."/>
            <person name="Mendo S."/>
        </authorList>
    </citation>
    <scope>NUCLEOTIDE SEQUENCE [LARGE SCALE GENOMIC DNA]</scope>
    <source>
        <strain evidence="9 10">NL19</strain>
    </source>
</reference>
<dbReference type="Pfam" id="PF02687">
    <property type="entry name" value="FtsX"/>
    <property type="match status" value="1"/>
</dbReference>
<evidence type="ECO:0000313" key="10">
    <source>
        <dbReference type="Proteomes" id="UP000032049"/>
    </source>
</evidence>
<evidence type="ECO:0000256" key="4">
    <source>
        <dbReference type="ARBA" id="ARBA00022989"/>
    </source>
</evidence>
<evidence type="ECO:0000313" key="9">
    <source>
        <dbReference type="EMBL" id="KIO74903.1"/>
    </source>
</evidence>
<dbReference type="GO" id="GO:0022857">
    <property type="term" value="F:transmembrane transporter activity"/>
    <property type="evidence" value="ECO:0007669"/>
    <property type="project" value="TreeGrafter"/>
</dbReference>
<dbReference type="InterPro" id="IPR025857">
    <property type="entry name" value="MacB_PCD"/>
</dbReference>
<keyword evidence="4 6" id="KW-1133">Transmembrane helix</keyword>
<feature type="transmembrane region" description="Helical" evidence="6">
    <location>
        <begin position="378"/>
        <end position="399"/>
    </location>
</feature>
<dbReference type="GO" id="GO:0005886">
    <property type="term" value="C:plasma membrane"/>
    <property type="evidence" value="ECO:0007669"/>
    <property type="project" value="UniProtKB-SubCell"/>
</dbReference>
<gene>
    <name evidence="9" type="ORF">TH53_23770</name>
</gene>
<keyword evidence="10" id="KW-1185">Reference proteome</keyword>
<keyword evidence="3 6" id="KW-0812">Transmembrane</keyword>
<dbReference type="OrthoDB" id="8740261at2"/>
<dbReference type="RefSeq" id="WP_041886420.1">
    <property type="nucleotide sequence ID" value="NZ_CP157278.1"/>
</dbReference>
<dbReference type="InterPro" id="IPR050250">
    <property type="entry name" value="Macrolide_Exporter_MacB"/>
</dbReference>
<dbReference type="PANTHER" id="PTHR30572:SF18">
    <property type="entry name" value="ABC-TYPE MACROLIDE FAMILY EXPORT SYSTEM PERMEASE COMPONENT 2"/>
    <property type="match status" value="1"/>
</dbReference>
<evidence type="ECO:0000256" key="5">
    <source>
        <dbReference type="ARBA" id="ARBA00023136"/>
    </source>
</evidence>